<dbReference type="PROSITE" id="PS00010">
    <property type="entry name" value="ASX_HYDROXYL"/>
    <property type="match status" value="4"/>
</dbReference>
<dbReference type="SMART" id="SM00179">
    <property type="entry name" value="EGF_CA"/>
    <property type="match status" value="8"/>
</dbReference>
<dbReference type="GO" id="GO:0009986">
    <property type="term" value="C:cell surface"/>
    <property type="evidence" value="ECO:0007669"/>
    <property type="project" value="TreeGrafter"/>
</dbReference>
<evidence type="ECO:0000256" key="4">
    <source>
        <dbReference type="ARBA" id="ARBA00023157"/>
    </source>
</evidence>
<feature type="domain" description="CUB" evidence="7">
    <location>
        <begin position="886"/>
        <end position="998"/>
    </location>
</feature>
<dbReference type="PROSITE" id="PS01187">
    <property type="entry name" value="EGF_CA"/>
    <property type="match status" value="2"/>
</dbReference>
<keyword evidence="6" id="KW-0472">Membrane</keyword>
<evidence type="ECO:0000256" key="6">
    <source>
        <dbReference type="SAM" id="Phobius"/>
    </source>
</evidence>
<dbReference type="InterPro" id="IPR000742">
    <property type="entry name" value="EGF"/>
</dbReference>
<dbReference type="Proteomes" id="UP001283361">
    <property type="component" value="Unassembled WGS sequence"/>
</dbReference>
<dbReference type="SMART" id="SM00042">
    <property type="entry name" value="CUB"/>
    <property type="match status" value="1"/>
</dbReference>
<dbReference type="Pfam" id="PF07645">
    <property type="entry name" value="EGF_CA"/>
    <property type="match status" value="3"/>
</dbReference>
<evidence type="ECO:0008006" key="11">
    <source>
        <dbReference type="Google" id="ProtNLM"/>
    </source>
</evidence>
<keyword evidence="1 5" id="KW-0245">EGF-like domain</keyword>
<dbReference type="PANTHER" id="PTHR24046:SF7">
    <property type="entry name" value="CUB DOMAIN-CONTAINING PROTEIN"/>
    <property type="match status" value="1"/>
</dbReference>
<dbReference type="FunFam" id="2.10.25.10:FF:000119">
    <property type="entry name" value="vitamin K-dependent protein S"/>
    <property type="match status" value="1"/>
</dbReference>
<feature type="domain" description="EGF-like" evidence="8">
    <location>
        <begin position="362"/>
        <end position="400"/>
    </location>
</feature>
<dbReference type="PROSITE" id="PS01180">
    <property type="entry name" value="CUB"/>
    <property type="match status" value="1"/>
</dbReference>
<accession>A0AAE1CJD8</accession>
<comment type="caution">
    <text evidence="5">Lacks conserved residue(s) required for the propagation of feature annotation.</text>
</comment>
<keyword evidence="6" id="KW-0812">Transmembrane</keyword>
<reference evidence="9" key="1">
    <citation type="journal article" date="2023" name="G3 (Bethesda)">
        <title>A reference genome for the long-term kleptoplast-retaining sea slug Elysia crispata morphotype clarki.</title>
        <authorList>
            <person name="Eastman K.E."/>
            <person name="Pendleton A.L."/>
            <person name="Shaikh M.A."/>
            <person name="Suttiyut T."/>
            <person name="Ogas R."/>
            <person name="Tomko P."/>
            <person name="Gavelis G."/>
            <person name="Widhalm J.R."/>
            <person name="Wisecaver J.H."/>
        </authorList>
    </citation>
    <scope>NUCLEOTIDE SEQUENCE</scope>
    <source>
        <strain evidence="9">ECLA1</strain>
    </source>
</reference>
<dbReference type="FunFam" id="2.10.50.10:FF:000032">
    <property type="entry name" value="Uncharacterized protein, isoform A"/>
    <property type="match status" value="1"/>
</dbReference>
<dbReference type="Pfam" id="PF14670">
    <property type="entry name" value="FXa_inhibition"/>
    <property type="match status" value="4"/>
</dbReference>
<proteinExistence type="predicted"/>
<dbReference type="InterPro" id="IPR009030">
    <property type="entry name" value="Growth_fac_rcpt_cys_sf"/>
</dbReference>
<dbReference type="SUPFAM" id="SSF57196">
    <property type="entry name" value="EGF/Laminin"/>
    <property type="match status" value="2"/>
</dbReference>
<evidence type="ECO:0000256" key="1">
    <source>
        <dbReference type="ARBA" id="ARBA00022536"/>
    </source>
</evidence>
<evidence type="ECO:0000256" key="2">
    <source>
        <dbReference type="ARBA" id="ARBA00022729"/>
    </source>
</evidence>
<dbReference type="CDD" id="cd00054">
    <property type="entry name" value="EGF_CA"/>
    <property type="match status" value="2"/>
</dbReference>
<name>A0AAE1CJD8_9GAST</name>
<dbReference type="EMBL" id="JAWDGP010007976">
    <property type="protein sequence ID" value="KAK3698337.1"/>
    <property type="molecule type" value="Genomic_DNA"/>
</dbReference>
<dbReference type="SUPFAM" id="SSF57184">
    <property type="entry name" value="Growth factor receptor domain"/>
    <property type="match status" value="3"/>
</dbReference>
<dbReference type="Pfam" id="PF12947">
    <property type="entry name" value="EGF_3"/>
    <property type="match status" value="1"/>
</dbReference>
<protein>
    <recommendedName>
        <fullName evidence="11">Signal peptide, CUB and EGF-like domain-containing protein 2</fullName>
    </recommendedName>
</protein>
<dbReference type="Pfam" id="PF00431">
    <property type="entry name" value="CUB"/>
    <property type="match status" value="1"/>
</dbReference>
<feature type="disulfide bond" evidence="5">
    <location>
        <begin position="366"/>
        <end position="376"/>
    </location>
</feature>
<evidence type="ECO:0000259" key="7">
    <source>
        <dbReference type="PROSITE" id="PS01180"/>
    </source>
</evidence>
<feature type="domain" description="EGF-like" evidence="8">
    <location>
        <begin position="77"/>
        <end position="117"/>
    </location>
</feature>
<comment type="caution">
    <text evidence="9">The sequence shown here is derived from an EMBL/GenBank/DDBJ whole genome shotgun (WGS) entry which is preliminary data.</text>
</comment>
<organism evidence="9 10">
    <name type="scientific">Elysia crispata</name>
    <name type="common">lettuce slug</name>
    <dbReference type="NCBI Taxonomy" id="231223"/>
    <lineage>
        <taxon>Eukaryota</taxon>
        <taxon>Metazoa</taxon>
        <taxon>Spiralia</taxon>
        <taxon>Lophotrochozoa</taxon>
        <taxon>Mollusca</taxon>
        <taxon>Gastropoda</taxon>
        <taxon>Heterobranchia</taxon>
        <taxon>Euthyneura</taxon>
        <taxon>Panpulmonata</taxon>
        <taxon>Sacoglossa</taxon>
        <taxon>Placobranchoidea</taxon>
        <taxon>Plakobranchidae</taxon>
        <taxon>Elysia</taxon>
    </lineage>
</organism>
<gene>
    <name evidence="9" type="ORF">RRG08_022899</name>
</gene>
<dbReference type="FunFam" id="2.10.25.10:FF:000240">
    <property type="entry name" value="Vitamin K-dependent protein S"/>
    <property type="match status" value="2"/>
</dbReference>
<feature type="domain" description="EGF-like" evidence="8">
    <location>
        <begin position="321"/>
        <end position="361"/>
    </location>
</feature>
<dbReference type="Gene3D" id="2.10.25.10">
    <property type="entry name" value="Laminin"/>
    <property type="match status" value="9"/>
</dbReference>
<dbReference type="PROSITE" id="PS01186">
    <property type="entry name" value="EGF_2"/>
    <property type="match status" value="6"/>
</dbReference>
<dbReference type="SUPFAM" id="SSF49854">
    <property type="entry name" value="Spermadhesin, CUB domain"/>
    <property type="match status" value="1"/>
</dbReference>
<dbReference type="SMART" id="SM01411">
    <property type="entry name" value="Ephrin_rec_like"/>
    <property type="match status" value="3"/>
</dbReference>
<dbReference type="CDD" id="cd00041">
    <property type="entry name" value="CUB"/>
    <property type="match status" value="1"/>
</dbReference>
<dbReference type="SMART" id="SM00181">
    <property type="entry name" value="EGF"/>
    <property type="match status" value="9"/>
</dbReference>
<keyword evidence="3" id="KW-0677">Repeat</keyword>
<dbReference type="AlphaFoldDB" id="A0AAE1CJD8"/>
<dbReference type="InterPro" id="IPR052071">
    <property type="entry name" value="SCUB_EGF-like_domain"/>
</dbReference>
<dbReference type="GO" id="GO:0005615">
    <property type="term" value="C:extracellular space"/>
    <property type="evidence" value="ECO:0007669"/>
    <property type="project" value="TreeGrafter"/>
</dbReference>
<sequence>MDTQQTICQSADLKQAKTCCVQTSYGAAAWFLFPGCTGQGHRQSRLGLRTMVLASFLMVVLVLLGSCDARRDPPRQRAQRCDAAKMGCHKDAECLSLRRAHRCHCKPGFYGDGEVCKDEDECAHDNGGCTQVCENKAGNYSCTCKAGFVLAPDGHNCEDKNECLQDDRGGCSHQCINTLGSFECLCSQGFNLDRSGRKCVYGEFCQKTHGCEHYCKHSSSGNKVRCFCRRGFHLASDGKSCIRRCKHGNGGCHHKCSNSKTGPRCSCAPGYFLNPDNRTCTASCMVNNGGCEKHCLDSERGPVCSCPEGFRLHQDGTSCIDVDECALKIDGCSHSCENIHGTYECVCPDGYKVKEDYKTCVDIDECQLNSTCDHQCENLAGSFRCQCRPGYQLYGVTHCADINECLVRKGGCEHACSNTEGSYVCSCDTGYKLHLNKHDCIDERQCMPLTQRPKSRLTCAHAGPLSQKCVMTCGQRGHLTSFPQIGHSASRGPDGGSLAVGLLQPKKDQVTGSSTSGGDAGVISTSPGLAAFWCGPETGYNWTGLDDWGGLPHCSELVAAPSISRRATFVFVRDICKVDPARVQEMKANLTRTFNSEKKYKCDKMCEVRELDLICGSRRRKFRKYIRRNRKSLITAEFEIQMKAKDINKKCGPECMAKRTMKRFGRTFKKIRRVIKRRRFQIRFEGKTYKVIKKSFRSDKAIERSCKDGLQLLNKTCIGCTHGQFFNRKQRQCTPCPRGTYQDEEGQMSCKDCPTSRPGAGVVGAASQTQCNALCEPGTYSQSGQKPCQACAPGTFQPFFGRKSCLSCGAGLRSDTAGSSSFADCKAKETCQAGHFYNTSTQACSVCERGTYQPEKGQDICLPCPGDTMTDFSGSTSPEDCKDRRCGRFMGDHYGVLESPNYPGLYPVDVTCVWRIRPQKKRRILVIIPRIDFVDGETCDDRIVMRKSKSAKSQSSFETCTSRDRPIAFTALSKKLWIEFTSNGNKTARGFSIPFVTYNEDYKSLIEDIVQDRRLYSTKQHQMIFQDRQLLTALLEVIATPYNYLKYVNVSHTMFPPSFIKLLTPKVRRFFEM</sequence>
<evidence type="ECO:0000256" key="3">
    <source>
        <dbReference type="ARBA" id="ARBA00022737"/>
    </source>
</evidence>
<dbReference type="PROSITE" id="PS50026">
    <property type="entry name" value="EGF_3"/>
    <property type="match status" value="3"/>
</dbReference>
<dbReference type="InterPro" id="IPR000859">
    <property type="entry name" value="CUB_dom"/>
</dbReference>
<dbReference type="Pfam" id="PF07699">
    <property type="entry name" value="Ephrin_rec_like"/>
    <property type="match status" value="3"/>
</dbReference>
<dbReference type="InterPro" id="IPR024731">
    <property type="entry name" value="NELL2-like_EGF"/>
</dbReference>
<dbReference type="GO" id="GO:0007165">
    <property type="term" value="P:signal transduction"/>
    <property type="evidence" value="ECO:0007669"/>
    <property type="project" value="TreeGrafter"/>
</dbReference>
<dbReference type="InterPro" id="IPR000152">
    <property type="entry name" value="EGF-type_Asp/Asn_hydroxyl_site"/>
</dbReference>
<evidence type="ECO:0000259" key="8">
    <source>
        <dbReference type="PROSITE" id="PS50026"/>
    </source>
</evidence>
<dbReference type="InterPro" id="IPR049883">
    <property type="entry name" value="NOTCH1_EGF-like"/>
</dbReference>
<dbReference type="FunFam" id="2.10.25.10:FF:000037">
    <property type="entry name" value="Signal peptide, CUB domain and EGF-like domain-containing 2"/>
    <property type="match status" value="1"/>
</dbReference>
<dbReference type="InterPro" id="IPR035914">
    <property type="entry name" value="Sperma_CUB_dom_sf"/>
</dbReference>
<dbReference type="FunFam" id="2.60.120.290:FF:000002">
    <property type="entry name" value="Signal peptide, CUB domain and EGF-like domain-containing 2"/>
    <property type="match status" value="1"/>
</dbReference>
<dbReference type="Gene3D" id="2.60.120.290">
    <property type="entry name" value="Spermadhesin, CUB domain"/>
    <property type="match status" value="1"/>
</dbReference>
<dbReference type="GO" id="GO:0005509">
    <property type="term" value="F:calcium ion binding"/>
    <property type="evidence" value="ECO:0007669"/>
    <property type="project" value="InterPro"/>
</dbReference>
<dbReference type="PANTHER" id="PTHR24046">
    <property type="entry name" value="SIGNAL PEPTIDE, CUB AND EGF-LIKE DOMAIN-CONTAINING"/>
    <property type="match status" value="1"/>
</dbReference>
<dbReference type="InterPro" id="IPR018097">
    <property type="entry name" value="EGF_Ca-bd_CS"/>
</dbReference>
<keyword evidence="2" id="KW-0732">Signal</keyword>
<dbReference type="InterPro" id="IPR011641">
    <property type="entry name" value="Tyr-kin_ephrin_A/B_rcpt-like"/>
</dbReference>
<dbReference type="InterPro" id="IPR001881">
    <property type="entry name" value="EGF-like_Ca-bd_dom"/>
</dbReference>
<evidence type="ECO:0000313" key="9">
    <source>
        <dbReference type="EMBL" id="KAK3698337.1"/>
    </source>
</evidence>
<evidence type="ECO:0000313" key="10">
    <source>
        <dbReference type="Proteomes" id="UP001283361"/>
    </source>
</evidence>
<dbReference type="Gene3D" id="2.10.50.10">
    <property type="entry name" value="Tumor Necrosis Factor Receptor, subunit A, domain 2"/>
    <property type="match status" value="3"/>
</dbReference>
<keyword evidence="4 5" id="KW-1015">Disulfide bond</keyword>
<feature type="transmembrane region" description="Helical" evidence="6">
    <location>
        <begin position="46"/>
        <end position="65"/>
    </location>
</feature>
<keyword evidence="6" id="KW-1133">Transmembrane helix</keyword>
<keyword evidence="10" id="KW-1185">Reference proteome</keyword>
<evidence type="ECO:0000256" key="5">
    <source>
        <dbReference type="PROSITE-ProRule" id="PRU00076"/>
    </source>
</evidence>